<accession>A0ABT7J1L8</accession>
<dbReference type="Pfam" id="PF00899">
    <property type="entry name" value="ThiF"/>
    <property type="match status" value="1"/>
</dbReference>
<evidence type="ECO:0000313" key="3">
    <source>
        <dbReference type="Proteomes" id="UP001241926"/>
    </source>
</evidence>
<comment type="caution">
    <text evidence="2">The sequence shown here is derived from an EMBL/GenBank/DDBJ whole genome shotgun (WGS) entry which is preliminary data.</text>
</comment>
<dbReference type="SUPFAM" id="SSF69572">
    <property type="entry name" value="Activating enzymes of the ubiquitin-like proteins"/>
    <property type="match status" value="1"/>
</dbReference>
<dbReference type="GO" id="GO:0016779">
    <property type="term" value="F:nucleotidyltransferase activity"/>
    <property type="evidence" value="ECO:0007669"/>
    <property type="project" value="UniProtKB-KW"/>
</dbReference>
<dbReference type="PANTHER" id="PTHR43267">
    <property type="entry name" value="TRNA THREONYLCARBAMOYLADENOSINE DEHYDRATASE"/>
    <property type="match status" value="1"/>
</dbReference>
<sequence length="492" mass="53121">MITRFSAALSSSLAQRLDDHLLRSDGQEDCCFVLWRPATGARRTTAVLVDLVLPLEGERIVHGTVDFTSAYFLRAATLAETHGCGVGLIHSHPQGRGWQLLNRVDHDAESAFAAQALTLTNQPLIGMTFAGGDAGHSARVWQKHGTQHYQPLQAESVRVVGDQLTITFNDRLLPAPTATSAQQRTLSAWGQRTQDTLARLHIGVVGTGSVGMLIVEALARTGIGRLSLFDFDTVETVNLDRLLHATARDARIRRPKVDLAAHAARRAATAPAFCVSALDASITEPDGFAAAADCDVLFSCVDRPWPRHVLNLLAYAHHIPVIDGGVSVDARGGSLRGAEWRAHVAAPGRACLECLGQYDSADVSAEREGLLEDPSYIAGLPFDHPIRRKENVFVFSASAAAAELSQFITMTAAPAGVSDTGAHLYHLTTGTLDRREEGCRSKCLFGTTLFSLGDAAPAFTGRHLAAELARDSRNDLRSRITRLVHQWRRLGS</sequence>
<evidence type="ECO:0000313" key="2">
    <source>
        <dbReference type="EMBL" id="MDL2077657.1"/>
    </source>
</evidence>
<dbReference type="RefSeq" id="WP_285432897.1">
    <property type="nucleotide sequence ID" value="NZ_JASJUS010000011.1"/>
</dbReference>
<proteinExistence type="predicted"/>
<keyword evidence="2" id="KW-0808">Transferase</keyword>
<organism evidence="2 3">
    <name type="scientific">Streptomyces fuscus</name>
    <dbReference type="NCBI Taxonomy" id="3048495"/>
    <lineage>
        <taxon>Bacteria</taxon>
        <taxon>Bacillati</taxon>
        <taxon>Actinomycetota</taxon>
        <taxon>Actinomycetes</taxon>
        <taxon>Kitasatosporales</taxon>
        <taxon>Streptomycetaceae</taxon>
        <taxon>Streptomyces</taxon>
    </lineage>
</organism>
<dbReference type="InterPro" id="IPR035985">
    <property type="entry name" value="Ubiquitin-activating_enz"/>
</dbReference>
<dbReference type="InterPro" id="IPR029752">
    <property type="entry name" value="D-isomer_DH_CS1"/>
</dbReference>
<dbReference type="PANTHER" id="PTHR43267:SF1">
    <property type="entry name" value="TRNA THREONYLCARBAMOYLADENOSINE DEHYDRATASE"/>
    <property type="match status" value="1"/>
</dbReference>
<protein>
    <submittedName>
        <fullName evidence="2">ThiF family adenylyltransferase</fullName>
    </submittedName>
</protein>
<dbReference type="EMBL" id="JASJUS010000011">
    <property type="protein sequence ID" value="MDL2077657.1"/>
    <property type="molecule type" value="Genomic_DNA"/>
</dbReference>
<dbReference type="Gene3D" id="3.40.50.720">
    <property type="entry name" value="NAD(P)-binding Rossmann-like Domain"/>
    <property type="match status" value="1"/>
</dbReference>
<dbReference type="PROSITE" id="PS00065">
    <property type="entry name" value="D_2_HYDROXYACID_DH_1"/>
    <property type="match status" value="1"/>
</dbReference>
<gene>
    <name evidence="2" type="ORF">QNN03_14550</name>
</gene>
<dbReference type="Proteomes" id="UP001241926">
    <property type="component" value="Unassembled WGS sequence"/>
</dbReference>
<feature type="domain" description="THIF-type NAD/FAD binding fold" evidence="1">
    <location>
        <begin position="182"/>
        <end position="359"/>
    </location>
</feature>
<keyword evidence="3" id="KW-1185">Reference proteome</keyword>
<dbReference type="InterPro" id="IPR000594">
    <property type="entry name" value="ThiF_NAD_FAD-bd"/>
</dbReference>
<evidence type="ECO:0000259" key="1">
    <source>
        <dbReference type="Pfam" id="PF00899"/>
    </source>
</evidence>
<dbReference type="InterPro" id="IPR045886">
    <property type="entry name" value="ThiF/MoeB/HesA"/>
</dbReference>
<keyword evidence="2" id="KW-0548">Nucleotidyltransferase</keyword>
<name>A0ABT7J1L8_9ACTN</name>
<reference evidence="2 3" key="1">
    <citation type="submission" date="2023-05" db="EMBL/GenBank/DDBJ databases">
        <title>Streptomyces fuscus sp. nov., a brown-black pigment producing actinomyces isolated from dry sand of Sea duck farm.</title>
        <authorList>
            <person name="Xie J."/>
            <person name="Shen N."/>
        </authorList>
    </citation>
    <scope>NUCLEOTIDE SEQUENCE [LARGE SCALE GENOMIC DNA]</scope>
    <source>
        <strain evidence="2 3">GXMU-J15</strain>
    </source>
</reference>